<evidence type="ECO:0000313" key="3">
    <source>
        <dbReference type="Proteomes" id="UP001140453"/>
    </source>
</evidence>
<dbReference type="InterPro" id="IPR029063">
    <property type="entry name" value="SAM-dependent_MTases_sf"/>
</dbReference>
<feature type="domain" description="Methyltransferase" evidence="1">
    <location>
        <begin position="36"/>
        <end position="142"/>
    </location>
</feature>
<dbReference type="InterPro" id="IPR025714">
    <property type="entry name" value="Methyltranfer_dom"/>
</dbReference>
<name>A0A9W8Z3C8_9PEZI</name>
<dbReference type="CDD" id="cd02440">
    <property type="entry name" value="AdoMet_MTases"/>
    <property type="match status" value="1"/>
</dbReference>
<dbReference type="Proteomes" id="UP001140453">
    <property type="component" value="Unassembled WGS sequence"/>
</dbReference>
<evidence type="ECO:0000259" key="1">
    <source>
        <dbReference type="Pfam" id="PF13847"/>
    </source>
</evidence>
<protein>
    <recommendedName>
        <fullName evidence="1">Methyltransferase domain-containing protein</fullName>
    </recommendedName>
</protein>
<dbReference type="SUPFAM" id="SSF53335">
    <property type="entry name" value="S-adenosyl-L-methionine-dependent methyltransferases"/>
    <property type="match status" value="1"/>
</dbReference>
<dbReference type="AlphaFoldDB" id="A0A9W8Z3C8"/>
<gene>
    <name evidence="2" type="ORF">N0V93_000260</name>
</gene>
<dbReference type="OrthoDB" id="10017101at2759"/>
<evidence type="ECO:0000313" key="2">
    <source>
        <dbReference type="EMBL" id="KAJ4396044.1"/>
    </source>
</evidence>
<keyword evidence="3" id="KW-1185">Reference proteome</keyword>
<accession>A0A9W8Z3C8</accession>
<dbReference type="PANTHER" id="PTHR43861">
    <property type="entry name" value="TRANS-ACONITATE 2-METHYLTRANSFERASE-RELATED"/>
    <property type="match status" value="1"/>
</dbReference>
<dbReference type="Pfam" id="PF13847">
    <property type="entry name" value="Methyltransf_31"/>
    <property type="match status" value="1"/>
</dbReference>
<comment type="caution">
    <text evidence="2">The sequence shown here is derived from an EMBL/GenBank/DDBJ whole genome shotgun (WGS) entry which is preliminary data.</text>
</comment>
<dbReference type="EMBL" id="JAPEVB010000001">
    <property type="protein sequence ID" value="KAJ4396044.1"/>
    <property type="molecule type" value="Genomic_DNA"/>
</dbReference>
<organism evidence="2 3">
    <name type="scientific">Gnomoniopsis smithogilvyi</name>
    <dbReference type="NCBI Taxonomy" id="1191159"/>
    <lineage>
        <taxon>Eukaryota</taxon>
        <taxon>Fungi</taxon>
        <taxon>Dikarya</taxon>
        <taxon>Ascomycota</taxon>
        <taxon>Pezizomycotina</taxon>
        <taxon>Sordariomycetes</taxon>
        <taxon>Sordariomycetidae</taxon>
        <taxon>Diaporthales</taxon>
        <taxon>Gnomoniaceae</taxon>
        <taxon>Gnomoniopsis</taxon>
    </lineage>
</organism>
<proteinExistence type="predicted"/>
<reference evidence="2" key="1">
    <citation type="submission" date="2022-10" db="EMBL/GenBank/DDBJ databases">
        <title>Tapping the CABI collections for fungal endophytes: first genome assemblies for Collariella, Neodidymelliopsis, Ascochyta clinopodiicola, Didymella pomorum, Didymosphaeria variabile, Neocosmospora piperis and Neocucurbitaria cava.</title>
        <authorList>
            <person name="Hill R."/>
        </authorList>
    </citation>
    <scope>NUCLEOTIDE SEQUENCE</scope>
    <source>
        <strain evidence="2">IMI 355082</strain>
    </source>
</reference>
<dbReference type="Gene3D" id="3.40.50.150">
    <property type="entry name" value="Vaccinia Virus protein VP39"/>
    <property type="match status" value="1"/>
</dbReference>
<sequence length="275" mass="30467">MAYQNNVLVSDDPKVTSLYDYRTAKDHAAYLLPHLKPNFSILDVGSGPGSITKDFAKLVPEGRVVGIDVSPGVVEQAKANHQAPNLSFEVGDATDLAQFDDDAFDVVHAHCVLMHVPDRVKAFKELRRVCKPGGIVASRDPGAHMVAVKPDRPPFTRLVSEYGPLQWSVLDSFGTCSHAGLYKKQWAVEAGFGQEHGEQIWEQKSYEYLTHKSNLLKGSPVRDKAIELGLATEQQIDELTSIWDEWAQLPEHEVTRECVDMLCFKAGGPNREVCV</sequence>